<evidence type="ECO:0008006" key="4">
    <source>
        <dbReference type="Google" id="ProtNLM"/>
    </source>
</evidence>
<keyword evidence="1" id="KW-0732">Signal</keyword>
<dbReference type="KEGG" id="atz:M5E07_07150"/>
<dbReference type="EMBL" id="CP098732">
    <property type="protein sequence ID" value="USE84560.1"/>
    <property type="molecule type" value="Genomic_DNA"/>
</dbReference>
<dbReference type="PROSITE" id="PS51257">
    <property type="entry name" value="PROKAR_LIPOPROTEIN"/>
    <property type="match status" value="1"/>
</dbReference>
<feature type="signal peptide" evidence="1">
    <location>
        <begin position="1"/>
        <end position="24"/>
    </location>
</feature>
<sequence>MKIHLFLCTLLSGLVVGCSSTAPIENTETPSPPISTTNLAGDETMLHALKQAVYLSLQEQPLYQYAFYDLNQDGIQDAVVMLKGTNWCGSGGCTVLVFQGMSREKFQPHSKMTVTDVPIVVLNSKTQGWSDLSVYSRGSGQVILKFNGRSYPSNPSLEPKYTGNLQQTGNRVLIQ</sequence>
<organism evidence="2 3">
    <name type="scientific">Acinetobacter tibetensis</name>
    <dbReference type="NCBI Taxonomy" id="2943497"/>
    <lineage>
        <taxon>Bacteria</taxon>
        <taxon>Pseudomonadati</taxon>
        <taxon>Pseudomonadota</taxon>
        <taxon>Gammaproteobacteria</taxon>
        <taxon>Moraxellales</taxon>
        <taxon>Moraxellaceae</taxon>
        <taxon>Acinetobacter</taxon>
    </lineage>
</organism>
<proteinExistence type="predicted"/>
<gene>
    <name evidence="2" type="ORF">M5E07_07150</name>
</gene>
<reference evidence="2" key="1">
    <citation type="submission" date="2022-06" db="EMBL/GenBank/DDBJ databases">
        <title>Isolation, identification and characterization of iprodione-degrading strains in Lhasa, Tibet.</title>
        <authorList>
            <person name="Pan H."/>
        </authorList>
    </citation>
    <scope>NUCLEOTIDE SEQUENCE</scope>
    <source>
        <strain evidence="2">Y-23</strain>
    </source>
</reference>
<name>A0AAE9S1Y0_9GAMM</name>
<keyword evidence="3" id="KW-1185">Reference proteome</keyword>
<evidence type="ECO:0000313" key="3">
    <source>
        <dbReference type="Proteomes" id="UP001056716"/>
    </source>
</evidence>
<evidence type="ECO:0000256" key="1">
    <source>
        <dbReference type="SAM" id="SignalP"/>
    </source>
</evidence>
<dbReference type="AlphaFoldDB" id="A0AAE9S1Y0"/>
<feature type="chain" id="PRO_5042063519" description="Lipoprotein" evidence="1">
    <location>
        <begin position="25"/>
        <end position="175"/>
    </location>
</feature>
<dbReference type="Proteomes" id="UP001056716">
    <property type="component" value="Chromosome"/>
</dbReference>
<evidence type="ECO:0000313" key="2">
    <source>
        <dbReference type="EMBL" id="USE84560.1"/>
    </source>
</evidence>
<accession>A0AAE9S1Y0</accession>
<dbReference type="RefSeq" id="WP_252223374.1">
    <property type="nucleotide sequence ID" value="NZ_CP098732.1"/>
</dbReference>
<protein>
    <recommendedName>
        <fullName evidence="4">Lipoprotein</fullName>
    </recommendedName>
</protein>